<dbReference type="InterPro" id="IPR051012">
    <property type="entry name" value="CellSynth/LPSAsmb/PSIAsmb"/>
</dbReference>
<dbReference type="PANTHER" id="PTHR45586:SF1">
    <property type="entry name" value="LIPOPOLYSACCHARIDE ASSEMBLY PROTEIN B"/>
    <property type="match status" value="1"/>
</dbReference>
<dbReference type="SUPFAM" id="SSF48452">
    <property type="entry name" value="TPR-like"/>
    <property type="match status" value="1"/>
</dbReference>
<accession>A0ABW5BB90</accession>
<dbReference type="PANTHER" id="PTHR45586">
    <property type="entry name" value="TPR REPEAT-CONTAINING PROTEIN PA4667"/>
    <property type="match status" value="1"/>
</dbReference>
<proteinExistence type="predicted"/>
<keyword evidence="4" id="KW-1185">Reference proteome</keyword>
<keyword evidence="2" id="KW-0802">TPR repeat</keyword>
<evidence type="ECO:0000256" key="2">
    <source>
        <dbReference type="ARBA" id="ARBA00022803"/>
    </source>
</evidence>
<dbReference type="RefSeq" id="WP_380802233.1">
    <property type="nucleotide sequence ID" value="NZ_JBHUIV010000016.1"/>
</dbReference>
<protein>
    <submittedName>
        <fullName evidence="3">Tetratricopeptide repeat protein</fullName>
    </submittedName>
</protein>
<evidence type="ECO:0000313" key="3">
    <source>
        <dbReference type="EMBL" id="MFD2201976.1"/>
    </source>
</evidence>
<keyword evidence="1" id="KW-0677">Repeat</keyword>
<dbReference type="Proteomes" id="UP001597414">
    <property type="component" value="Unassembled WGS sequence"/>
</dbReference>
<dbReference type="Gene3D" id="1.25.40.10">
    <property type="entry name" value="Tetratricopeptide repeat domain"/>
    <property type="match status" value="1"/>
</dbReference>
<organism evidence="3 4">
    <name type="scientific">Shivajiella indica</name>
    <dbReference type="NCBI Taxonomy" id="872115"/>
    <lineage>
        <taxon>Bacteria</taxon>
        <taxon>Pseudomonadati</taxon>
        <taxon>Bacteroidota</taxon>
        <taxon>Cytophagia</taxon>
        <taxon>Cytophagales</taxon>
        <taxon>Cyclobacteriaceae</taxon>
        <taxon>Shivajiella</taxon>
    </lineage>
</organism>
<dbReference type="InterPro" id="IPR011990">
    <property type="entry name" value="TPR-like_helical_dom_sf"/>
</dbReference>
<dbReference type="EMBL" id="JBHUIV010000016">
    <property type="protein sequence ID" value="MFD2201976.1"/>
    <property type="molecule type" value="Genomic_DNA"/>
</dbReference>
<evidence type="ECO:0000256" key="1">
    <source>
        <dbReference type="ARBA" id="ARBA00022737"/>
    </source>
</evidence>
<name>A0ABW5BB90_9BACT</name>
<reference evidence="4" key="1">
    <citation type="journal article" date="2019" name="Int. J. Syst. Evol. Microbiol.">
        <title>The Global Catalogue of Microorganisms (GCM) 10K type strain sequencing project: providing services to taxonomists for standard genome sequencing and annotation.</title>
        <authorList>
            <consortium name="The Broad Institute Genomics Platform"/>
            <consortium name="The Broad Institute Genome Sequencing Center for Infectious Disease"/>
            <person name="Wu L."/>
            <person name="Ma J."/>
        </authorList>
    </citation>
    <scope>NUCLEOTIDE SEQUENCE [LARGE SCALE GENOMIC DNA]</scope>
    <source>
        <strain evidence="4">KCTC 19812</strain>
    </source>
</reference>
<sequence length="690" mass="77478">MKRLLLVSAMLLSWVLFLRPYEVLAQKKPTNKTELEKMMEELDPEEIEMMKKMGIKFPDMSMMSGDFDDSDEAKWQIPSRDESRILRAKKVSLNQAELPAYLKNVHSSIAAKLGAARTSSANEMMANTPNVGEKAHLANGLWMFGMPDYAILVLGNAVQTAPQNPDYLNNYAAFLTMAGAEEAALPILRYLNSRYPKNSTVLNNLAQAWFGLGDLPTAEAYLDSAIRFYAYHSQANLTKGIIEEKKGNRTAAAEAFKKSLKSGYNPDKEDKISELGHKVTPNDLTWQPPLNEDPLGLVHMNWPKYPQNVFESEALEKEWEAYSSEINAQAESISQRNEELKESFLESSMNDPLARLTGGRMDGGGPITQLVFAPKAQALRRYYEENDERFENQKYEELVEEINARPEKLYYMEQEVEKQITELDERFKGKIGEGSSDADRQAYCEAWNEIQSAYLRKVNTYLEEGNAKWIDYHRKKLSREMNYNQFTLLPEEYEITTLTSKAFWLGIIGGQEVEFTGPNKFCKYNAVPGRTSGKLADFYDLNCKEKSTLYLVVGSITLECNKMTTELDSKFLKFKIKENMDTNEIIQGSVEIGFDVDLAEASELGPVKAELKGELSGFIEFNGEGITDVGVKAGAKATFGSNVVSKKDTNASLGFADDKSGTFMGAEARWGWNSGPSIEGKGILQGLTIK</sequence>
<comment type="caution">
    <text evidence="3">The sequence shown here is derived from an EMBL/GenBank/DDBJ whole genome shotgun (WGS) entry which is preliminary data.</text>
</comment>
<gene>
    <name evidence="3" type="ORF">ACFSKV_10380</name>
</gene>
<evidence type="ECO:0000313" key="4">
    <source>
        <dbReference type="Proteomes" id="UP001597414"/>
    </source>
</evidence>